<dbReference type="Gene3D" id="3.40.50.720">
    <property type="entry name" value="NAD(P)-binding Rossmann-like Domain"/>
    <property type="match status" value="1"/>
</dbReference>
<reference evidence="1 2" key="1">
    <citation type="journal article" date="2018" name="Nat. Biotechnol.">
        <title>A standardized bacterial taxonomy based on genome phylogeny substantially revises the tree of life.</title>
        <authorList>
            <person name="Parks D.H."/>
            <person name="Chuvochina M."/>
            <person name="Waite D.W."/>
            <person name="Rinke C."/>
            <person name="Skarshewski A."/>
            <person name="Chaumeil P.A."/>
            <person name="Hugenholtz P."/>
        </authorList>
    </citation>
    <scope>NUCLEOTIDE SEQUENCE [LARGE SCALE GENOMIC DNA]</scope>
    <source>
        <strain evidence="1">UBA8739</strain>
    </source>
</reference>
<sequence length="44" mass="4456">MFASGLLQGRRALITGGGSGLGLAIARRYAELGADLVLVGRRAA</sequence>
<dbReference type="EMBL" id="DMAI01000450">
    <property type="protein sequence ID" value="HAE51152.1"/>
    <property type="molecule type" value="Genomic_DNA"/>
</dbReference>
<dbReference type="Proteomes" id="UP000257706">
    <property type="component" value="Unassembled WGS sequence"/>
</dbReference>
<accession>A0A3B9ITE2</accession>
<name>A0A3B9ITE2_9PROT</name>
<dbReference type="Pfam" id="PF00106">
    <property type="entry name" value="adh_short"/>
    <property type="match status" value="1"/>
</dbReference>
<comment type="caution">
    <text evidence="1">The sequence shown here is derived from an EMBL/GenBank/DDBJ whole genome shotgun (WGS) entry which is preliminary data.</text>
</comment>
<gene>
    <name evidence="1" type="ORF">DCK97_27435</name>
</gene>
<organism evidence="1 2">
    <name type="scientific">Tistrella mobilis</name>
    <dbReference type="NCBI Taxonomy" id="171437"/>
    <lineage>
        <taxon>Bacteria</taxon>
        <taxon>Pseudomonadati</taxon>
        <taxon>Pseudomonadota</taxon>
        <taxon>Alphaproteobacteria</taxon>
        <taxon>Geminicoccales</taxon>
        <taxon>Geminicoccaceae</taxon>
        <taxon>Tistrella</taxon>
    </lineage>
</organism>
<dbReference type="AlphaFoldDB" id="A0A3B9ITE2"/>
<evidence type="ECO:0000313" key="1">
    <source>
        <dbReference type="EMBL" id="HAE51152.1"/>
    </source>
</evidence>
<dbReference type="InterPro" id="IPR036291">
    <property type="entry name" value="NAD(P)-bd_dom_sf"/>
</dbReference>
<proteinExistence type="predicted"/>
<feature type="non-terminal residue" evidence="1">
    <location>
        <position position="44"/>
    </location>
</feature>
<dbReference type="SUPFAM" id="SSF51735">
    <property type="entry name" value="NAD(P)-binding Rossmann-fold domains"/>
    <property type="match status" value="1"/>
</dbReference>
<protein>
    <submittedName>
        <fullName evidence="1">Short-chain dehydrogenase</fullName>
    </submittedName>
</protein>
<evidence type="ECO:0000313" key="2">
    <source>
        <dbReference type="Proteomes" id="UP000257706"/>
    </source>
</evidence>
<dbReference type="InterPro" id="IPR002347">
    <property type="entry name" value="SDR_fam"/>
</dbReference>